<feature type="region of interest" description="Disordered" evidence="1">
    <location>
        <begin position="1"/>
        <end position="26"/>
    </location>
</feature>
<evidence type="ECO:0000256" key="2">
    <source>
        <dbReference type="SAM" id="Phobius"/>
    </source>
</evidence>
<dbReference type="OrthoDB" id="5196233at2"/>
<keyword evidence="2" id="KW-0472">Membrane</keyword>
<feature type="transmembrane region" description="Helical" evidence="2">
    <location>
        <begin position="119"/>
        <end position="138"/>
    </location>
</feature>
<feature type="compositionally biased region" description="Polar residues" evidence="1">
    <location>
        <begin position="1"/>
        <end position="15"/>
    </location>
</feature>
<dbReference type="Proteomes" id="UP000309133">
    <property type="component" value="Unassembled WGS sequence"/>
</dbReference>
<dbReference type="AlphaFoldDB" id="A0A4S4FKF8"/>
<dbReference type="RefSeq" id="WP_136427985.1">
    <property type="nucleotide sequence ID" value="NZ_SSSM01000005.1"/>
</dbReference>
<evidence type="ECO:0000313" key="3">
    <source>
        <dbReference type="EMBL" id="THG29656.1"/>
    </source>
</evidence>
<reference evidence="3 4" key="1">
    <citation type="submission" date="2019-04" db="EMBL/GenBank/DDBJ databases">
        <authorList>
            <person name="Jiang L."/>
        </authorList>
    </citation>
    <scope>NUCLEOTIDE SEQUENCE [LARGE SCALE GENOMIC DNA]</scope>
    <source>
        <strain evidence="3 4">YIM 131853</strain>
    </source>
</reference>
<keyword evidence="2" id="KW-0812">Transmembrane</keyword>
<gene>
    <name evidence="3" type="ORF">E6C64_13380</name>
</gene>
<feature type="compositionally biased region" description="Low complexity" evidence="1">
    <location>
        <begin position="16"/>
        <end position="26"/>
    </location>
</feature>
<protein>
    <recommendedName>
        <fullName evidence="5">PilN domain-containing protein</fullName>
    </recommendedName>
</protein>
<evidence type="ECO:0008006" key="5">
    <source>
        <dbReference type="Google" id="ProtNLM"/>
    </source>
</evidence>
<sequence>MTTTAGPTSEIPQVQTAPAPTAAEALGGTAAAVETTVGAPTPAGKKKVKAPKAVKPAKAAGTEVAAKPSKGLRAPIALPKGLPTHAASMTIGGMPKVDLLPLSIRVLDRQKRARRTMRLAALGIAVIVLAGTGAAWYLNTTTQDELTEAQSLSSSLVGQQAQYSDLVATEQRIDLIEAAQAVGGSTDVDWRAYLADMQATLPAGVVIKTVSIDSAAPGMVYEQSATPLEGSRIATLTFSAISPSLPDVPTWLDGLRSLKAFVDATPNSVQLDETGGTYVVDITMHINTDAYTNRFATTGTDAQ</sequence>
<keyword evidence="4" id="KW-1185">Reference proteome</keyword>
<evidence type="ECO:0000256" key="1">
    <source>
        <dbReference type="SAM" id="MobiDB-lite"/>
    </source>
</evidence>
<keyword evidence="2" id="KW-1133">Transmembrane helix</keyword>
<proteinExistence type="predicted"/>
<accession>A0A4S4FKF8</accession>
<evidence type="ECO:0000313" key="4">
    <source>
        <dbReference type="Proteomes" id="UP000309133"/>
    </source>
</evidence>
<comment type="caution">
    <text evidence="3">The sequence shown here is derived from an EMBL/GenBank/DDBJ whole genome shotgun (WGS) entry which is preliminary data.</text>
</comment>
<name>A0A4S4FKF8_9MICO</name>
<dbReference type="EMBL" id="SSSM01000005">
    <property type="protein sequence ID" value="THG29656.1"/>
    <property type="molecule type" value="Genomic_DNA"/>
</dbReference>
<organism evidence="3 4">
    <name type="scientific">Naasia lichenicola</name>
    <dbReference type="NCBI Taxonomy" id="2565933"/>
    <lineage>
        <taxon>Bacteria</taxon>
        <taxon>Bacillati</taxon>
        <taxon>Actinomycetota</taxon>
        <taxon>Actinomycetes</taxon>
        <taxon>Micrococcales</taxon>
        <taxon>Microbacteriaceae</taxon>
        <taxon>Naasia</taxon>
    </lineage>
</organism>